<evidence type="ECO:0000259" key="4">
    <source>
        <dbReference type="PROSITE" id="PS01124"/>
    </source>
</evidence>
<dbReference type="Pfam" id="PF12852">
    <property type="entry name" value="Cupin_6"/>
    <property type="match status" value="1"/>
</dbReference>
<dbReference type="InterPro" id="IPR050204">
    <property type="entry name" value="AraC_XylS_family_regulators"/>
</dbReference>
<dbReference type="PROSITE" id="PS01124">
    <property type="entry name" value="HTH_ARAC_FAMILY_2"/>
    <property type="match status" value="1"/>
</dbReference>
<dbReference type="GO" id="GO:0003700">
    <property type="term" value="F:DNA-binding transcription factor activity"/>
    <property type="evidence" value="ECO:0007669"/>
    <property type="project" value="InterPro"/>
</dbReference>
<sequence>MDALTDLLDGPRARGAFMLRASLSPPWSMRIQDEAPLTLLSMVRDDAWLVSAGAEPVRVSPGDMVIFRGPEPYTVADDPATAPQIVIHPGQVCTTPDGTSLSEAMDLGVRAWGNDPDGTTVMLVGTYQMRGAVTQRLLSALPPIAVVRGDTWRSPLVDVLADEIGKDEPGQDVVLDRLLDLLLIATLRAWFSRPEAAAPGWYRAHGDPVVGPALRLLHDDLSHPWTVAALAAEVGASRAALAQRFTKLIGEPPMSYLTGARLAQAADLLRESDATLDAVARQVGYGNAFALSTAFKREHGVSPQEYRTTLATA</sequence>
<gene>
    <name evidence="5" type="ORF">FXF65_07875</name>
</gene>
<dbReference type="RefSeq" id="WP_148349064.1">
    <property type="nucleotide sequence ID" value="NZ_JBHSBF010000023.1"/>
</dbReference>
<dbReference type="SUPFAM" id="SSF46689">
    <property type="entry name" value="Homeodomain-like"/>
    <property type="match status" value="2"/>
</dbReference>
<keyword evidence="6" id="KW-1185">Reference proteome</keyword>
<evidence type="ECO:0000256" key="3">
    <source>
        <dbReference type="ARBA" id="ARBA00023163"/>
    </source>
</evidence>
<name>A0A5D0UHB0_9ACTN</name>
<keyword evidence="2" id="KW-0238">DNA-binding</keyword>
<dbReference type="Gene3D" id="1.10.10.60">
    <property type="entry name" value="Homeodomain-like"/>
    <property type="match status" value="2"/>
</dbReference>
<protein>
    <submittedName>
        <fullName evidence="5">AraC family transcriptional regulator</fullName>
    </submittedName>
</protein>
<keyword evidence="1" id="KW-0805">Transcription regulation</keyword>
<dbReference type="Pfam" id="PF12833">
    <property type="entry name" value="HTH_18"/>
    <property type="match status" value="1"/>
</dbReference>
<comment type="caution">
    <text evidence="5">The sequence shown here is derived from an EMBL/GenBank/DDBJ whole genome shotgun (WGS) entry which is preliminary data.</text>
</comment>
<dbReference type="OrthoDB" id="241790at2"/>
<dbReference type="PANTHER" id="PTHR46796:SF13">
    <property type="entry name" value="HTH-TYPE TRANSCRIPTIONAL ACTIVATOR RHAS"/>
    <property type="match status" value="1"/>
</dbReference>
<dbReference type="GO" id="GO:0043565">
    <property type="term" value="F:sequence-specific DNA binding"/>
    <property type="evidence" value="ECO:0007669"/>
    <property type="project" value="InterPro"/>
</dbReference>
<evidence type="ECO:0000256" key="2">
    <source>
        <dbReference type="ARBA" id="ARBA00023125"/>
    </source>
</evidence>
<proteinExistence type="predicted"/>
<accession>A0A5D0UHB0</accession>
<dbReference type="EMBL" id="VSFF01000003">
    <property type="protein sequence ID" value="TYC16509.1"/>
    <property type="molecule type" value="Genomic_DNA"/>
</dbReference>
<dbReference type="InterPro" id="IPR018062">
    <property type="entry name" value="HTH_AraC-typ_CS"/>
</dbReference>
<dbReference type="PANTHER" id="PTHR46796">
    <property type="entry name" value="HTH-TYPE TRANSCRIPTIONAL ACTIVATOR RHAS-RELATED"/>
    <property type="match status" value="1"/>
</dbReference>
<dbReference type="InterPro" id="IPR018060">
    <property type="entry name" value="HTH_AraC"/>
</dbReference>
<evidence type="ECO:0000313" key="5">
    <source>
        <dbReference type="EMBL" id="TYC16509.1"/>
    </source>
</evidence>
<feature type="domain" description="HTH araC/xylS-type" evidence="4">
    <location>
        <begin position="211"/>
        <end position="309"/>
    </location>
</feature>
<dbReference type="SMART" id="SM00342">
    <property type="entry name" value="HTH_ARAC"/>
    <property type="match status" value="1"/>
</dbReference>
<dbReference type="PROSITE" id="PS00041">
    <property type="entry name" value="HTH_ARAC_FAMILY_1"/>
    <property type="match status" value="1"/>
</dbReference>
<dbReference type="AlphaFoldDB" id="A0A5D0UHB0"/>
<keyword evidence="3" id="KW-0804">Transcription</keyword>
<dbReference type="InterPro" id="IPR009057">
    <property type="entry name" value="Homeodomain-like_sf"/>
</dbReference>
<dbReference type="InterPro" id="IPR032783">
    <property type="entry name" value="AraC_lig"/>
</dbReference>
<reference evidence="5 6" key="1">
    <citation type="submission" date="2019-08" db="EMBL/GenBank/DDBJ databases">
        <title>Actinomadura sp. nov. CYP1-5 isolated from mountain soil.</title>
        <authorList>
            <person name="Songsumanus A."/>
            <person name="Kuncharoen N."/>
            <person name="Kudo T."/>
            <person name="Yuki M."/>
            <person name="Igarashi Y."/>
            <person name="Tanasupawat S."/>
        </authorList>
    </citation>
    <scope>NUCLEOTIDE SEQUENCE [LARGE SCALE GENOMIC DNA]</scope>
    <source>
        <strain evidence="5 6">GKU157</strain>
    </source>
</reference>
<evidence type="ECO:0000256" key="1">
    <source>
        <dbReference type="ARBA" id="ARBA00023015"/>
    </source>
</evidence>
<evidence type="ECO:0000313" key="6">
    <source>
        <dbReference type="Proteomes" id="UP000322634"/>
    </source>
</evidence>
<dbReference type="Proteomes" id="UP000322634">
    <property type="component" value="Unassembled WGS sequence"/>
</dbReference>
<organism evidence="5 6">
    <name type="scientific">Actinomadura syzygii</name>
    <dbReference type="NCBI Taxonomy" id="1427538"/>
    <lineage>
        <taxon>Bacteria</taxon>
        <taxon>Bacillati</taxon>
        <taxon>Actinomycetota</taxon>
        <taxon>Actinomycetes</taxon>
        <taxon>Streptosporangiales</taxon>
        <taxon>Thermomonosporaceae</taxon>
        <taxon>Actinomadura</taxon>
    </lineage>
</organism>